<comment type="caution">
    <text evidence="6">The sequence shown here is derived from an EMBL/GenBank/DDBJ whole genome shotgun (WGS) entry which is preliminary data.</text>
</comment>
<dbReference type="GO" id="GO:0000976">
    <property type="term" value="F:transcription cis-regulatory region binding"/>
    <property type="evidence" value="ECO:0007669"/>
    <property type="project" value="TreeGrafter"/>
</dbReference>
<dbReference type="Gene3D" id="1.10.10.60">
    <property type="entry name" value="Homeodomain-like"/>
    <property type="match status" value="1"/>
</dbReference>
<keyword evidence="2" id="KW-0238">DNA-binding</keyword>
<dbReference type="AlphaFoldDB" id="A0A934TP99"/>
<keyword evidence="1" id="KW-0805">Transcription regulation</keyword>
<dbReference type="PROSITE" id="PS01124">
    <property type="entry name" value="HTH_ARAC_FAMILY_2"/>
    <property type="match status" value="1"/>
</dbReference>
<dbReference type="Pfam" id="PF12833">
    <property type="entry name" value="HTH_18"/>
    <property type="match status" value="1"/>
</dbReference>
<reference evidence="6" key="1">
    <citation type="journal article" date="2012" name="J. Microbiol. Biotechnol.">
        <title>Ramlibacter ginsenosidimutans sp. nov., with ginsenoside-converting activity.</title>
        <authorList>
            <person name="Wang L."/>
            <person name="An D.S."/>
            <person name="Kim S.G."/>
            <person name="Jin F.X."/>
            <person name="Kim S.C."/>
            <person name="Lee S.T."/>
            <person name="Im W.T."/>
        </authorList>
    </citation>
    <scope>NUCLEOTIDE SEQUENCE</scope>
    <source>
        <strain evidence="6">KACC 17527</strain>
    </source>
</reference>
<dbReference type="InterPro" id="IPR009057">
    <property type="entry name" value="Homeodomain-like_sf"/>
</dbReference>
<dbReference type="InterPro" id="IPR032687">
    <property type="entry name" value="AraC-type_N"/>
</dbReference>
<reference evidence="6" key="2">
    <citation type="submission" date="2021-01" db="EMBL/GenBank/DDBJ databases">
        <authorList>
            <person name="Kang M."/>
        </authorList>
    </citation>
    <scope>NUCLEOTIDE SEQUENCE</scope>
    <source>
        <strain evidence="6">KACC 17527</strain>
    </source>
</reference>
<dbReference type="PANTHER" id="PTHR47894:SF1">
    <property type="entry name" value="HTH-TYPE TRANSCRIPTIONAL REGULATOR VQSM"/>
    <property type="match status" value="1"/>
</dbReference>
<accession>A0A934TP99</accession>
<protein>
    <submittedName>
        <fullName evidence="6">AraC family transcriptional regulator ligand-binding domain-containing protein</fullName>
    </submittedName>
</protein>
<dbReference type="Proteomes" id="UP000630528">
    <property type="component" value="Unassembled WGS sequence"/>
</dbReference>
<feature type="region of interest" description="Disordered" evidence="4">
    <location>
        <begin position="1"/>
        <end position="23"/>
    </location>
</feature>
<keyword evidence="3" id="KW-0804">Transcription</keyword>
<dbReference type="GO" id="GO:0003700">
    <property type="term" value="F:DNA-binding transcription factor activity"/>
    <property type="evidence" value="ECO:0007669"/>
    <property type="project" value="InterPro"/>
</dbReference>
<dbReference type="SUPFAM" id="SSF46689">
    <property type="entry name" value="Homeodomain-like"/>
    <property type="match status" value="1"/>
</dbReference>
<proteinExistence type="predicted"/>
<evidence type="ECO:0000256" key="3">
    <source>
        <dbReference type="ARBA" id="ARBA00023163"/>
    </source>
</evidence>
<dbReference type="RefSeq" id="WP_201166109.1">
    <property type="nucleotide sequence ID" value="NZ_JAEPWM010000001.1"/>
</dbReference>
<dbReference type="SMART" id="SM00342">
    <property type="entry name" value="HTH_ARAC"/>
    <property type="match status" value="1"/>
</dbReference>
<evidence type="ECO:0000256" key="1">
    <source>
        <dbReference type="ARBA" id="ARBA00023015"/>
    </source>
</evidence>
<dbReference type="Pfam" id="PF12625">
    <property type="entry name" value="Arabinose_bd"/>
    <property type="match status" value="1"/>
</dbReference>
<evidence type="ECO:0000313" key="6">
    <source>
        <dbReference type="EMBL" id="MBK6004725.1"/>
    </source>
</evidence>
<sequence length="379" mass="42002">MNRDTSPLAKACEPLSPPDPAPPVARATDLPLVHPAYLRLLLAAAKAEGIDLTARLAALGLDAQALQEREEPVPLVAWRHLLRDLQGPSRYAGLAVRVGYKVPMLAHGPLAYLMACARDLRQALEALVRFAPLRLAVLEFRLREHARGLDLRAVPRVALGDCERFTLDFLWAMLCRTLEDLCRGATRVVTLHLPGPRADVAAEWAELGVEVGRSTHAAFLQFPRKLADTVLPTASASEYQRAWRACEEAEREQGWAKSLSAQIEQLFRTDSADSYHLAWVASRLGMSRRTVMRKLDAEGTRFSTLVEASRRQRLLRRLAERQLTLGEIAIDLGYADGSAFHRAVRRWFGVGPQALQRSIAAGIPQRSLSPKDKTPAPKD</sequence>
<name>A0A934TP99_9BURK</name>
<dbReference type="InterPro" id="IPR018060">
    <property type="entry name" value="HTH_AraC"/>
</dbReference>
<keyword evidence="7" id="KW-1185">Reference proteome</keyword>
<dbReference type="PANTHER" id="PTHR47894">
    <property type="entry name" value="HTH-TYPE TRANSCRIPTIONAL REGULATOR GADX"/>
    <property type="match status" value="1"/>
</dbReference>
<dbReference type="EMBL" id="JAEPWM010000001">
    <property type="protein sequence ID" value="MBK6004725.1"/>
    <property type="molecule type" value="Genomic_DNA"/>
</dbReference>
<feature type="domain" description="HTH araC/xylS-type" evidence="5">
    <location>
        <begin position="261"/>
        <end position="358"/>
    </location>
</feature>
<evidence type="ECO:0000313" key="7">
    <source>
        <dbReference type="Proteomes" id="UP000630528"/>
    </source>
</evidence>
<dbReference type="GO" id="GO:0005829">
    <property type="term" value="C:cytosol"/>
    <property type="evidence" value="ECO:0007669"/>
    <property type="project" value="TreeGrafter"/>
</dbReference>
<gene>
    <name evidence="6" type="ORF">JJB11_01365</name>
</gene>
<organism evidence="6 7">
    <name type="scientific">Ramlibacter ginsenosidimutans</name>
    <dbReference type="NCBI Taxonomy" id="502333"/>
    <lineage>
        <taxon>Bacteria</taxon>
        <taxon>Pseudomonadati</taxon>
        <taxon>Pseudomonadota</taxon>
        <taxon>Betaproteobacteria</taxon>
        <taxon>Burkholderiales</taxon>
        <taxon>Comamonadaceae</taxon>
        <taxon>Ramlibacter</taxon>
    </lineage>
</organism>
<evidence type="ECO:0000256" key="2">
    <source>
        <dbReference type="ARBA" id="ARBA00023125"/>
    </source>
</evidence>
<evidence type="ECO:0000256" key="4">
    <source>
        <dbReference type="SAM" id="MobiDB-lite"/>
    </source>
</evidence>
<evidence type="ECO:0000259" key="5">
    <source>
        <dbReference type="PROSITE" id="PS01124"/>
    </source>
</evidence>